<name>A0AAV1S8D9_9ROSI</name>
<sequence length="80" mass="8847">MVRTDFLATSTLSYQLAEALHLQGFKKDGALVTAQKGSEHEVILYLGQEVREFTSVKIESQSQKQPMFFTTENIGVAVGP</sequence>
<dbReference type="EMBL" id="CAWUPB010001173">
    <property type="protein sequence ID" value="CAK7346775.1"/>
    <property type="molecule type" value="Genomic_DNA"/>
</dbReference>
<accession>A0AAV1S8D9</accession>
<comment type="caution">
    <text evidence="1">The sequence shown here is derived from an EMBL/GenBank/DDBJ whole genome shotgun (WGS) entry which is preliminary data.</text>
</comment>
<reference evidence="1 2" key="1">
    <citation type="submission" date="2024-01" db="EMBL/GenBank/DDBJ databases">
        <authorList>
            <person name="Waweru B."/>
        </authorList>
    </citation>
    <scope>NUCLEOTIDE SEQUENCE [LARGE SCALE GENOMIC DNA]</scope>
</reference>
<evidence type="ECO:0000313" key="2">
    <source>
        <dbReference type="Proteomes" id="UP001314170"/>
    </source>
</evidence>
<gene>
    <name evidence="1" type="ORF">DCAF_LOCUS19453</name>
</gene>
<keyword evidence="2" id="KW-1185">Reference proteome</keyword>
<organism evidence="1 2">
    <name type="scientific">Dovyalis caffra</name>
    <dbReference type="NCBI Taxonomy" id="77055"/>
    <lineage>
        <taxon>Eukaryota</taxon>
        <taxon>Viridiplantae</taxon>
        <taxon>Streptophyta</taxon>
        <taxon>Embryophyta</taxon>
        <taxon>Tracheophyta</taxon>
        <taxon>Spermatophyta</taxon>
        <taxon>Magnoliopsida</taxon>
        <taxon>eudicotyledons</taxon>
        <taxon>Gunneridae</taxon>
        <taxon>Pentapetalae</taxon>
        <taxon>rosids</taxon>
        <taxon>fabids</taxon>
        <taxon>Malpighiales</taxon>
        <taxon>Salicaceae</taxon>
        <taxon>Flacourtieae</taxon>
        <taxon>Dovyalis</taxon>
    </lineage>
</organism>
<protein>
    <submittedName>
        <fullName evidence="1">Uncharacterized protein</fullName>
    </submittedName>
</protein>
<dbReference type="Proteomes" id="UP001314170">
    <property type="component" value="Unassembled WGS sequence"/>
</dbReference>
<proteinExistence type="predicted"/>
<dbReference type="AlphaFoldDB" id="A0AAV1S8D9"/>
<evidence type="ECO:0000313" key="1">
    <source>
        <dbReference type="EMBL" id="CAK7346775.1"/>
    </source>
</evidence>